<protein>
    <submittedName>
        <fullName evidence="2">Very-short-patch-repair endonuclease</fullName>
    </submittedName>
</protein>
<dbReference type="RefSeq" id="WP_184151135.1">
    <property type="nucleotide sequence ID" value="NZ_JACHKA010000001.1"/>
</dbReference>
<keyword evidence="3" id="KW-1185">Reference proteome</keyword>
<reference evidence="2 3" key="1">
    <citation type="submission" date="2020-08" db="EMBL/GenBank/DDBJ databases">
        <title>Exploring microbial biodiversity for novel pathways involved in the catabolism of aromatic compounds derived from lignin.</title>
        <authorList>
            <person name="Elkins J."/>
        </authorList>
    </citation>
    <scope>NUCLEOTIDE SEQUENCE [LARGE SCALE GENOMIC DNA]</scope>
    <source>
        <strain evidence="2 3">B1D3A</strain>
    </source>
</reference>
<dbReference type="Proteomes" id="UP001138540">
    <property type="component" value="Unassembled WGS sequence"/>
</dbReference>
<dbReference type="GO" id="GO:0004519">
    <property type="term" value="F:endonuclease activity"/>
    <property type="evidence" value="ECO:0007669"/>
    <property type="project" value="UniProtKB-KW"/>
</dbReference>
<dbReference type="InterPro" id="IPR007569">
    <property type="entry name" value="DUF559"/>
</dbReference>
<feature type="domain" description="DUF559" evidence="1">
    <location>
        <begin position="1"/>
        <end position="32"/>
    </location>
</feature>
<dbReference type="EMBL" id="JACHKA010000001">
    <property type="protein sequence ID" value="MBB5985141.1"/>
    <property type="molecule type" value="Genomic_DNA"/>
</dbReference>
<evidence type="ECO:0000313" key="2">
    <source>
        <dbReference type="EMBL" id="MBB5985141.1"/>
    </source>
</evidence>
<name>A0ABR6NCZ5_9SPHN</name>
<proteinExistence type="predicted"/>
<evidence type="ECO:0000259" key="1">
    <source>
        <dbReference type="Pfam" id="PF04480"/>
    </source>
</evidence>
<gene>
    <name evidence="2" type="ORF">HNP60_001115</name>
</gene>
<evidence type="ECO:0000313" key="3">
    <source>
        <dbReference type="Proteomes" id="UP001138540"/>
    </source>
</evidence>
<comment type="caution">
    <text evidence="2">The sequence shown here is derived from an EMBL/GenBank/DDBJ whole genome shotgun (WGS) entry which is preliminary data.</text>
</comment>
<sequence length="50" mass="5483">MLSRLGFATLRFLNSEVMDNLDGVLETLRSTLAILLDRWAGSTTPSPSSE</sequence>
<accession>A0ABR6NCZ5</accession>
<keyword evidence="2" id="KW-0378">Hydrolase</keyword>
<keyword evidence="2" id="KW-0255">Endonuclease</keyword>
<organism evidence="2 3">
    <name type="scientific">Sphingobium lignivorans</name>
    <dbReference type="NCBI Taxonomy" id="2735886"/>
    <lineage>
        <taxon>Bacteria</taxon>
        <taxon>Pseudomonadati</taxon>
        <taxon>Pseudomonadota</taxon>
        <taxon>Alphaproteobacteria</taxon>
        <taxon>Sphingomonadales</taxon>
        <taxon>Sphingomonadaceae</taxon>
        <taxon>Sphingobium</taxon>
    </lineage>
</organism>
<keyword evidence="2" id="KW-0540">Nuclease</keyword>
<dbReference type="Pfam" id="PF04480">
    <property type="entry name" value="DUF559"/>
    <property type="match status" value="1"/>
</dbReference>